<evidence type="ECO:0000313" key="1">
    <source>
        <dbReference type="EMBL" id="GIG44275.1"/>
    </source>
</evidence>
<reference evidence="1" key="1">
    <citation type="submission" date="2021-01" db="EMBL/GenBank/DDBJ databases">
        <title>Whole genome shotgun sequence of Dactylosporangium siamense NBRC 106093.</title>
        <authorList>
            <person name="Komaki H."/>
            <person name="Tamura T."/>
        </authorList>
    </citation>
    <scope>NUCLEOTIDE SEQUENCE</scope>
    <source>
        <strain evidence="1">NBRC 106093</strain>
    </source>
</reference>
<gene>
    <name evidence="1" type="ORF">Dsi01nite_023160</name>
</gene>
<dbReference type="Proteomes" id="UP000660611">
    <property type="component" value="Unassembled WGS sequence"/>
</dbReference>
<accession>A0A919UA11</accession>
<dbReference type="EMBL" id="BONQ01000033">
    <property type="protein sequence ID" value="GIG44275.1"/>
    <property type="molecule type" value="Genomic_DNA"/>
</dbReference>
<protein>
    <submittedName>
        <fullName evidence="1">Uncharacterized protein</fullName>
    </submittedName>
</protein>
<organism evidence="1 2">
    <name type="scientific">Dactylosporangium siamense</name>
    <dbReference type="NCBI Taxonomy" id="685454"/>
    <lineage>
        <taxon>Bacteria</taxon>
        <taxon>Bacillati</taxon>
        <taxon>Actinomycetota</taxon>
        <taxon>Actinomycetes</taxon>
        <taxon>Micromonosporales</taxon>
        <taxon>Micromonosporaceae</taxon>
        <taxon>Dactylosporangium</taxon>
    </lineage>
</organism>
<name>A0A919UA11_9ACTN</name>
<comment type="caution">
    <text evidence="1">The sequence shown here is derived from an EMBL/GenBank/DDBJ whole genome shotgun (WGS) entry which is preliminary data.</text>
</comment>
<keyword evidence="2" id="KW-1185">Reference proteome</keyword>
<dbReference type="AlphaFoldDB" id="A0A919UA11"/>
<evidence type="ECO:0000313" key="2">
    <source>
        <dbReference type="Proteomes" id="UP000660611"/>
    </source>
</evidence>
<proteinExistence type="predicted"/>
<sequence length="127" mass="14210">MIEVADRLSAQPARDFDHRSDRRGRRILRVVGIRQPRRMPAARSGTADAQISLFARGSRAGKCISPVIEVPETDSCVGGRFRRSIMGWIRADRRRGLFTRGLGSRRGWRRPSETGRVGRRVIAGSAV</sequence>